<comment type="similarity">
    <text evidence="1">Belongs to the JMJD6 family.</text>
</comment>
<dbReference type="PANTHER" id="PTHR12480">
    <property type="entry name" value="ARGININE DEMETHYLASE AND LYSYL-HYDROXYLASE JMJD"/>
    <property type="match status" value="1"/>
</dbReference>
<dbReference type="PANTHER" id="PTHR12480:SF6">
    <property type="entry name" value="2-OXOGLUTARATE AND IRON-DEPENDENT OXYGENASE JMJD4"/>
    <property type="match status" value="1"/>
</dbReference>
<evidence type="ECO:0000313" key="5">
    <source>
        <dbReference type="EMBL" id="KAF2882412.1"/>
    </source>
</evidence>
<protein>
    <recommendedName>
        <fullName evidence="3">Jumonji domain-containing protein 4</fullName>
    </recommendedName>
</protein>
<dbReference type="InterPro" id="IPR003347">
    <property type="entry name" value="JmjC_dom"/>
</dbReference>
<dbReference type="GO" id="GO:0005737">
    <property type="term" value="C:cytoplasm"/>
    <property type="evidence" value="ECO:0007669"/>
    <property type="project" value="TreeGrafter"/>
</dbReference>
<dbReference type="EMBL" id="VTPC01090619">
    <property type="protein sequence ID" value="KAF2882412.1"/>
    <property type="molecule type" value="Genomic_DNA"/>
</dbReference>
<accession>A0A8K0CDZ6</accession>
<name>A0A8K0CDZ6_IGNLU</name>
<dbReference type="GO" id="GO:0005634">
    <property type="term" value="C:nucleus"/>
    <property type="evidence" value="ECO:0007669"/>
    <property type="project" value="TreeGrafter"/>
</dbReference>
<dbReference type="GO" id="GO:0045905">
    <property type="term" value="P:positive regulation of translational termination"/>
    <property type="evidence" value="ECO:0007669"/>
    <property type="project" value="TreeGrafter"/>
</dbReference>
<gene>
    <name evidence="5" type="ORF">ILUMI_23782</name>
</gene>
<dbReference type="OrthoDB" id="203487at2759"/>
<dbReference type="GO" id="GO:0016706">
    <property type="term" value="F:2-oxoglutarate-dependent dioxygenase activity"/>
    <property type="evidence" value="ECO:0007669"/>
    <property type="project" value="TreeGrafter"/>
</dbReference>
<dbReference type="PROSITE" id="PS51184">
    <property type="entry name" value="JMJC"/>
    <property type="match status" value="1"/>
</dbReference>
<reference evidence="5" key="1">
    <citation type="submission" date="2019-08" db="EMBL/GenBank/DDBJ databases">
        <title>The genome of the North American firefly Photinus pyralis.</title>
        <authorList>
            <consortium name="Photinus pyralis genome working group"/>
            <person name="Fallon T.R."/>
            <person name="Sander Lower S.E."/>
            <person name="Weng J.-K."/>
        </authorList>
    </citation>
    <scope>NUCLEOTIDE SEQUENCE</scope>
    <source>
        <strain evidence="5">TRF0915ILg1</strain>
        <tissue evidence="5">Whole body</tissue>
    </source>
</reference>
<evidence type="ECO:0000256" key="2">
    <source>
        <dbReference type="ARBA" id="ARBA00047762"/>
    </source>
</evidence>
<dbReference type="AlphaFoldDB" id="A0A8K0CDZ6"/>
<proteinExistence type="inferred from homology"/>
<feature type="domain" description="JmjC" evidence="4">
    <location>
        <begin position="136"/>
        <end position="284"/>
    </location>
</feature>
<keyword evidence="6" id="KW-1185">Reference proteome</keyword>
<dbReference type="Proteomes" id="UP000801492">
    <property type="component" value="Unassembled WGS sequence"/>
</dbReference>
<dbReference type="Pfam" id="PF13621">
    <property type="entry name" value="Cupin_8"/>
    <property type="match status" value="1"/>
</dbReference>
<evidence type="ECO:0000313" key="6">
    <source>
        <dbReference type="Proteomes" id="UP000801492"/>
    </source>
</evidence>
<dbReference type="SMART" id="SM00558">
    <property type="entry name" value="JmjC"/>
    <property type="match status" value="1"/>
</dbReference>
<dbReference type="GO" id="GO:0043565">
    <property type="term" value="F:sequence-specific DNA binding"/>
    <property type="evidence" value="ECO:0007669"/>
    <property type="project" value="TreeGrafter"/>
</dbReference>
<sequence length="402" mass="48194">MEREIEINGRYFEKSLADLKCLDEFPIEDSSNLTYSQFFEKYLLKNQACLIRNVSNHWESSKFWVNCALPDFCYLNSKYGDRTVTVQECKKDDDYLQKHKKPKWKFSEYMKYWEENINKGYPNDIPLYYLKDWHLKNESPDDDFYEVPLYFASDWINEYLVENCKDDYRFIYMGIKGTWSPFHVDVMTSHSWSTNICGLKRWVLFPPGEENYLRDKFGNLPRDIENLKHNRKCFEVLQYPGDAMFVPTNWHHQVWNPKDTISINHNWINGCNLKQIWLSMEENLSQIKEEIKDCEDMDNFLDHCQVMLRALFSLDFTEFYNFILYIACKRIDFVQNGTVIILPENRRLGKNHVLFDLWSINNTLKLFNEHEDIEQISGLKHVKISPKSLMNNIQSTLSHLNK</sequence>
<dbReference type="InterPro" id="IPR041667">
    <property type="entry name" value="Cupin_8"/>
</dbReference>
<dbReference type="Gene3D" id="2.60.120.650">
    <property type="entry name" value="Cupin"/>
    <property type="match status" value="1"/>
</dbReference>
<evidence type="ECO:0000256" key="1">
    <source>
        <dbReference type="ARBA" id="ARBA00038068"/>
    </source>
</evidence>
<comment type="catalytic activity">
    <reaction evidence="2">
        <text>L-lysyl-[protein] + 2-oxoglutarate + O2 = 4-hydroxy-L-lysyl-[protein] + succinate + CO2</text>
        <dbReference type="Rhea" id="RHEA:57156"/>
        <dbReference type="Rhea" id="RHEA-COMP:9752"/>
        <dbReference type="Rhea" id="RHEA-COMP:15084"/>
        <dbReference type="ChEBI" id="CHEBI:15379"/>
        <dbReference type="ChEBI" id="CHEBI:16526"/>
        <dbReference type="ChEBI" id="CHEBI:16810"/>
        <dbReference type="ChEBI" id="CHEBI:29969"/>
        <dbReference type="ChEBI" id="CHEBI:30031"/>
        <dbReference type="ChEBI" id="CHEBI:141495"/>
    </reaction>
</comment>
<organism evidence="5 6">
    <name type="scientific">Ignelater luminosus</name>
    <name type="common">Cucubano</name>
    <name type="synonym">Pyrophorus luminosus</name>
    <dbReference type="NCBI Taxonomy" id="2038154"/>
    <lineage>
        <taxon>Eukaryota</taxon>
        <taxon>Metazoa</taxon>
        <taxon>Ecdysozoa</taxon>
        <taxon>Arthropoda</taxon>
        <taxon>Hexapoda</taxon>
        <taxon>Insecta</taxon>
        <taxon>Pterygota</taxon>
        <taxon>Neoptera</taxon>
        <taxon>Endopterygota</taxon>
        <taxon>Coleoptera</taxon>
        <taxon>Polyphaga</taxon>
        <taxon>Elateriformia</taxon>
        <taxon>Elateroidea</taxon>
        <taxon>Elateridae</taxon>
        <taxon>Agrypninae</taxon>
        <taxon>Pyrophorini</taxon>
        <taxon>Ignelater</taxon>
    </lineage>
</organism>
<dbReference type="SUPFAM" id="SSF51197">
    <property type="entry name" value="Clavaminate synthase-like"/>
    <property type="match status" value="1"/>
</dbReference>
<evidence type="ECO:0000259" key="4">
    <source>
        <dbReference type="PROSITE" id="PS51184"/>
    </source>
</evidence>
<evidence type="ECO:0000256" key="3">
    <source>
        <dbReference type="ARBA" id="ARBA00082904"/>
    </source>
</evidence>
<dbReference type="InterPro" id="IPR050910">
    <property type="entry name" value="JMJD6_ArgDemeth/LysHydrox"/>
</dbReference>
<comment type="caution">
    <text evidence="5">The sequence shown here is derived from an EMBL/GenBank/DDBJ whole genome shotgun (WGS) entry which is preliminary data.</text>
</comment>